<gene>
    <name evidence="1" type="ORF">CTRU02_212795</name>
</gene>
<evidence type="ECO:0000313" key="2">
    <source>
        <dbReference type="Proteomes" id="UP000805649"/>
    </source>
</evidence>
<organism evidence="1 2">
    <name type="scientific">Colletotrichum truncatum</name>
    <name type="common">Anthracnose fungus</name>
    <name type="synonym">Colletotrichum capsici</name>
    <dbReference type="NCBI Taxonomy" id="5467"/>
    <lineage>
        <taxon>Eukaryota</taxon>
        <taxon>Fungi</taxon>
        <taxon>Dikarya</taxon>
        <taxon>Ascomycota</taxon>
        <taxon>Pezizomycotina</taxon>
        <taxon>Sordariomycetes</taxon>
        <taxon>Hypocreomycetidae</taxon>
        <taxon>Glomerellales</taxon>
        <taxon>Glomerellaceae</taxon>
        <taxon>Colletotrichum</taxon>
        <taxon>Colletotrichum truncatum species complex</taxon>
    </lineage>
</organism>
<dbReference type="Proteomes" id="UP000805649">
    <property type="component" value="Unassembled WGS sequence"/>
</dbReference>
<name>A0ACC3YIZ0_COLTU</name>
<accession>A0ACC3YIZ0</accession>
<comment type="caution">
    <text evidence="1">The sequence shown here is derived from an EMBL/GenBank/DDBJ whole genome shotgun (WGS) entry which is preliminary data.</text>
</comment>
<evidence type="ECO:0000313" key="1">
    <source>
        <dbReference type="EMBL" id="KAL0931842.1"/>
    </source>
</evidence>
<keyword evidence="2" id="KW-1185">Reference proteome</keyword>
<sequence>MSPAACRSPDASHPFKSRPDIVAPRLDITLRNGNLLSPGLYFLAPFKGYVSTPMIFDNNGDLVWSGSDAYAGTEGPGPHVYDFHTCNFEKSTHICMLRGFNDQGFARGQGIILDAHYQPVKHVSGSGVATSCDLHEFTTTESGETALITQYRRRLHDASRLAEGHGMIWLLEGVFQEIDIKSGRVLFEWRSLDHVDPTESLVRLTTGSRSNPWDYLHLNSVEKLPDGNYLVSGRHLSTVFKISSRDGSIIWRLGGKQSTFAGMDPAFVFQHQVKVLADDGKVTRLSMFDNARRPAFKPERPSKGLIIQLDHLSRTAQIEKQYSGPGVEYTAKIAGSTHVLPNDNVLVGFGDAGCFAEYTKDGTPGLKACIGDVSVGTLYRVYKSEWVGRPLNEVAIVSFSRTNTSSTAFYISWNGATEVKRWRVLGALDPDGPFSDVVHAPKKGFETTITTANHVAKAYVEALSATDEVLGKSAVVTTFVPSKAVVDQCDDLWCAEPRQCMAAAANAPSAPSTHQRTLGFSNDWQQIPFVQACLINLMVTLTLVLLLRYARGRSRIVSRIAGW</sequence>
<protein>
    <submittedName>
        <fullName evidence="1">Uncharacterized protein</fullName>
    </submittedName>
</protein>
<proteinExistence type="predicted"/>
<dbReference type="EMBL" id="VUJX02000009">
    <property type="protein sequence ID" value="KAL0931842.1"/>
    <property type="molecule type" value="Genomic_DNA"/>
</dbReference>
<reference evidence="1 2" key="1">
    <citation type="journal article" date="2020" name="Phytopathology">
        <title>Genome Sequence Resources of Colletotrichum truncatum, C. plurivorum, C. musicola, and C. sojae: Four Species Pathogenic to Soybean (Glycine max).</title>
        <authorList>
            <person name="Rogerio F."/>
            <person name="Boufleur T.R."/>
            <person name="Ciampi-Guillardi M."/>
            <person name="Sukno S.A."/>
            <person name="Thon M.R."/>
            <person name="Massola Junior N.S."/>
            <person name="Baroncelli R."/>
        </authorList>
    </citation>
    <scope>NUCLEOTIDE SEQUENCE [LARGE SCALE GENOMIC DNA]</scope>
    <source>
        <strain evidence="1 2">CMES1059</strain>
    </source>
</reference>